<dbReference type="InterPro" id="IPR019413">
    <property type="entry name" value="Dsc3_ub-like_dom"/>
</dbReference>
<feature type="transmembrane region" description="Helical" evidence="2">
    <location>
        <begin position="227"/>
        <end position="249"/>
    </location>
</feature>
<evidence type="ECO:0000256" key="2">
    <source>
        <dbReference type="SAM" id="Phobius"/>
    </source>
</evidence>
<organism evidence="4 5">
    <name type="scientific">Botryobasidium botryosum (strain FD-172 SS1)</name>
    <dbReference type="NCBI Taxonomy" id="930990"/>
    <lineage>
        <taxon>Eukaryota</taxon>
        <taxon>Fungi</taxon>
        <taxon>Dikarya</taxon>
        <taxon>Basidiomycota</taxon>
        <taxon>Agaricomycotina</taxon>
        <taxon>Agaricomycetes</taxon>
        <taxon>Cantharellales</taxon>
        <taxon>Botryobasidiaceae</taxon>
        <taxon>Botryobasidium</taxon>
    </lineage>
</organism>
<dbReference type="Gene3D" id="3.10.20.90">
    <property type="entry name" value="Phosphatidylinositol 3-kinase Catalytic Subunit, Chain A, domain 1"/>
    <property type="match status" value="1"/>
</dbReference>
<evidence type="ECO:0000313" key="4">
    <source>
        <dbReference type="EMBL" id="KDQ14989.1"/>
    </source>
</evidence>
<accession>A0A067MHI0</accession>
<dbReference type="PANTHER" id="PTHR28049:SF1">
    <property type="entry name" value="DSC E3 UBIQUITIN LIGASE COMPLEX SUBUNIT 3"/>
    <property type="match status" value="1"/>
</dbReference>
<dbReference type="GO" id="GO:0005783">
    <property type="term" value="C:endoplasmic reticulum"/>
    <property type="evidence" value="ECO:0007669"/>
    <property type="project" value="TreeGrafter"/>
</dbReference>
<gene>
    <name evidence="4" type="ORF">BOTBODRAFT_109072</name>
</gene>
<proteinExistence type="predicted"/>
<protein>
    <recommendedName>
        <fullName evidence="3">Ubiquitin-like domain-containing protein</fullName>
    </recommendedName>
</protein>
<evidence type="ECO:0000259" key="3">
    <source>
        <dbReference type="PROSITE" id="PS50053"/>
    </source>
</evidence>
<dbReference type="SUPFAM" id="SSF54236">
    <property type="entry name" value="Ubiquitin-like"/>
    <property type="match status" value="1"/>
</dbReference>
<dbReference type="OrthoDB" id="2556122at2759"/>
<feature type="region of interest" description="Disordered" evidence="1">
    <location>
        <begin position="1"/>
        <end position="29"/>
    </location>
</feature>
<dbReference type="PANTHER" id="PTHR28049">
    <property type="entry name" value="TRANSMEMBRANE PROTEIN YOR223W"/>
    <property type="match status" value="1"/>
</dbReference>
<dbReference type="FunCoup" id="A0A067MHI0">
    <property type="interactions" value="6"/>
</dbReference>
<dbReference type="STRING" id="930990.A0A067MHI0"/>
<dbReference type="InParanoid" id="A0A067MHI0"/>
<dbReference type="Pfam" id="PF10302">
    <property type="entry name" value="Dsc3_N"/>
    <property type="match status" value="1"/>
</dbReference>
<dbReference type="Pfam" id="PF13373">
    <property type="entry name" value="Dsc3_C"/>
    <property type="match status" value="1"/>
</dbReference>
<dbReference type="InterPro" id="IPR045226">
    <property type="entry name" value="Dsc3"/>
</dbReference>
<keyword evidence="2" id="KW-0472">Membrane</keyword>
<keyword evidence="2" id="KW-0812">Transmembrane</keyword>
<dbReference type="InterPro" id="IPR029071">
    <property type="entry name" value="Ubiquitin-like_domsf"/>
</dbReference>
<dbReference type="InterPro" id="IPR000626">
    <property type="entry name" value="Ubiquitin-like_dom"/>
</dbReference>
<dbReference type="InterPro" id="IPR025390">
    <property type="entry name" value="Dsc3_C"/>
</dbReference>
<dbReference type="PROSITE" id="PS50053">
    <property type="entry name" value="UBIQUITIN_2"/>
    <property type="match status" value="1"/>
</dbReference>
<feature type="domain" description="Ubiquitin-like" evidence="3">
    <location>
        <begin position="35"/>
        <end position="89"/>
    </location>
</feature>
<evidence type="ECO:0000313" key="5">
    <source>
        <dbReference type="Proteomes" id="UP000027195"/>
    </source>
</evidence>
<dbReference type="GO" id="GO:0044695">
    <property type="term" value="C:Dsc E3 ubiquitin ligase complex"/>
    <property type="evidence" value="ECO:0007669"/>
    <property type="project" value="InterPro"/>
</dbReference>
<dbReference type="EMBL" id="KL198034">
    <property type="protein sequence ID" value="KDQ14989.1"/>
    <property type="molecule type" value="Genomic_DNA"/>
</dbReference>
<feature type="transmembrane region" description="Helical" evidence="2">
    <location>
        <begin position="279"/>
        <end position="298"/>
    </location>
</feature>
<dbReference type="Proteomes" id="UP000027195">
    <property type="component" value="Unassembled WGS sequence"/>
</dbReference>
<sequence>MSSPLSAKAKGKQRAVDVDEEVDLESGPSREPLQRTFTVLFTDGLPDLELTVGETDTVKDVKTRIRGFRPTLQKRVLRLIHSGRILTNDTVFYAWLSTLEARQQRAVNSENATEDGSATSEDVKPKIKIHCSIGPEMTQEEEDESVQTAQLTPLRGFDRLASAGFSPEDIATIRRQFHTSRTGLDLDAVGQVAHDDEARALEERWIDDMDGGLGNLHGNSPDDPNSLYATLLQGILLGFFYPLLPFFFIREARPAAFFSDTYAQLEAPPSIVFSKRMQMAIVIGFLVNMAYGVLRSFAS</sequence>
<evidence type="ECO:0000256" key="1">
    <source>
        <dbReference type="SAM" id="MobiDB-lite"/>
    </source>
</evidence>
<dbReference type="AlphaFoldDB" id="A0A067MHI0"/>
<name>A0A067MHI0_BOTB1</name>
<dbReference type="HOGENOM" id="CLU_060587_0_0_1"/>
<keyword evidence="2" id="KW-1133">Transmembrane helix</keyword>
<reference evidence="5" key="1">
    <citation type="journal article" date="2014" name="Proc. Natl. Acad. Sci. U.S.A.">
        <title>Extensive sampling of basidiomycete genomes demonstrates inadequacy of the white-rot/brown-rot paradigm for wood decay fungi.</title>
        <authorList>
            <person name="Riley R."/>
            <person name="Salamov A.A."/>
            <person name="Brown D.W."/>
            <person name="Nagy L.G."/>
            <person name="Floudas D."/>
            <person name="Held B.W."/>
            <person name="Levasseur A."/>
            <person name="Lombard V."/>
            <person name="Morin E."/>
            <person name="Otillar R."/>
            <person name="Lindquist E.A."/>
            <person name="Sun H."/>
            <person name="LaButti K.M."/>
            <person name="Schmutz J."/>
            <person name="Jabbour D."/>
            <person name="Luo H."/>
            <person name="Baker S.E."/>
            <person name="Pisabarro A.G."/>
            <person name="Walton J.D."/>
            <person name="Blanchette R.A."/>
            <person name="Henrissat B."/>
            <person name="Martin F."/>
            <person name="Cullen D."/>
            <person name="Hibbett D.S."/>
            <person name="Grigoriev I.V."/>
        </authorList>
    </citation>
    <scope>NUCLEOTIDE SEQUENCE [LARGE SCALE GENOMIC DNA]</scope>
    <source>
        <strain evidence="5">FD-172 SS1</strain>
    </source>
</reference>
<keyword evidence="5" id="KW-1185">Reference proteome</keyword>